<dbReference type="AlphaFoldDB" id="A0A699GWJ7"/>
<sequence>VLTRSRLVPLNVARPITIDVLQPTVKSPKLVKHVINKAHSPIRRPINHRPAPKHKNFYKTVTTVKGNPQQALKDKGAIVSGRSRYMNGNISYLLDFEEINGGYVAFGGNLKGDKITSKGIKREFSVSKTPQQNRVAKRKNMTLIEAARTMLADSLLPIPFWAEVVNTAWSGPKWLFDINTLTHSMNYQPVVAGNQPNNSADPQNSDADAAFNVKETETEVHVSPSSGDKPKKHDEKAKREAKSKSPVDFSTGVRDLQAEFEDFSSNNTNRVNAASEPVIAVGPNLTNSINSFNAASPSDNAVSSTFKIGGKSLFVDPS</sequence>
<evidence type="ECO:0000313" key="2">
    <source>
        <dbReference type="EMBL" id="GEW50035.1"/>
    </source>
</evidence>
<name>A0A699GWJ7_TANCI</name>
<feature type="non-terminal residue" evidence="2">
    <location>
        <position position="1"/>
    </location>
</feature>
<dbReference type="InterPro" id="IPR039537">
    <property type="entry name" value="Retrotran_Ty1/copia-like"/>
</dbReference>
<gene>
    <name evidence="2" type="ORF">Tci_222011</name>
</gene>
<protein>
    <submittedName>
        <fullName evidence="2">Putative ribonuclease H-like domain-containing protein</fullName>
    </submittedName>
</protein>
<feature type="region of interest" description="Disordered" evidence="1">
    <location>
        <begin position="215"/>
        <end position="249"/>
    </location>
</feature>
<dbReference type="InterPro" id="IPR036397">
    <property type="entry name" value="RNaseH_sf"/>
</dbReference>
<comment type="caution">
    <text evidence="2">The sequence shown here is derived from an EMBL/GenBank/DDBJ whole genome shotgun (WGS) entry which is preliminary data.</text>
</comment>
<dbReference type="PANTHER" id="PTHR42648:SF32">
    <property type="entry name" value="RIBONUCLEASE H-LIKE DOMAIN, GAG-PRE-INTEGRASE DOMAIN PROTEIN-RELATED"/>
    <property type="match status" value="1"/>
</dbReference>
<dbReference type="PANTHER" id="PTHR42648">
    <property type="entry name" value="TRANSPOSASE, PUTATIVE-RELATED"/>
    <property type="match status" value="1"/>
</dbReference>
<dbReference type="SUPFAM" id="SSF53098">
    <property type="entry name" value="Ribonuclease H-like"/>
    <property type="match status" value="1"/>
</dbReference>
<dbReference type="InterPro" id="IPR012337">
    <property type="entry name" value="RNaseH-like_sf"/>
</dbReference>
<feature type="compositionally biased region" description="Basic and acidic residues" evidence="1">
    <location>
        <begin position="228"/>
        <end position="245"/>
    </location>
</feature>
<organism evidence="2">
    <name type="scientific">Tanacetum cinerariifolium</name>
    <name type="common">Dalmatian daisy</name>
    <name type="synonym">Chrysanthemum cinerariifolium</name>
    <dbReference type="NCBI Taxonomy" id="118510"/>
    <lineage>
        <taxon>Eukaryota</taxon>
        <taxon>Viridiplantae</taxon>
        <taxon>Streptophyta</taxon>
        <taxon>Embryophyta</taxon>
        <taxon>Tracheophyta</taxon>
        <taxon>Spermatophyta</taxon>
        <taxon>Magnoliopsida</taxon>
        <taxon>eudicotyledons</taxon>
        <taxon>Gunneridae</taxon>
        <taxon>Pentapetalae</taxon>
        <taxon>asterids</taxon>
        <taxon>campanulids</taxon>
        <taxon>Asterales</taxon>
        <taxon>Asteraceae</taxon>
        <taxon>Asteroideae</taxon>
        <taxon>Anthemideae</taxon>
        <taxon>Anthemidinae</taxon>
        <taxon>Tanacetum</taxon>
    </lineage>
</organism>
<proteinExistence type="predicted"/>
<reference evidence="2" key="1">
    <citation type="journal article" date="2019" name="Sci. Rep.">
        <title>Draft genome of Tanacetum cinerariifolium, the natural source of mosquito coil.</title>
        <authorList>
            <person name="Yamashiro T."/>
            <person name="Shiraishi A."/>
            <person name="Satake H."/>
            <person name="Nakayama K."/>
        </authorList>
    </citation>
    <scope>NUCLEOTIDE SEQUENCE</scope>
</reference>
<accession>A0A699GWJ7</accession>
<dbReference type="EMBL" id="BKCJ010060997">
    <property type="protein sequence ID" value="GEW50035.1"/>
    <property type="molecule type" value="Genomic_DNA"/>
</dbReference>
<dbReference type="Gene3D" id="3.30.420.10">
    <property type="entry name" value="Ribonuclease H-like superfamily/Ribonuclease H"/>
    <property type="match status" value="1"/>
</dbReference>
<evidence type="ECO:0000256" key="1">
    <source>
        <dbReference type="SAM" id="MobiDB-lite"/>
    </source>
</evidence>
<dbReference type="GO" id="GO:0003676">
    <property type="term" value="F:nucleic acid binding"/>
    <property type="evidence" value="ECO:0007669"/>
    <property type="project" value="InterPro"/>
</dbReference>